<dbReference type="GO" id="GO:0005797">
    <property type="term" value="C:Golgi medial cisterna"/>
    <property type="evidence" value="ECO:0007669"/>
    <property type="project" value="TreeGrafter"/>
</dbReference>
<organism evidence="2 3">
    <name type="scientific">Halteria grandinella</name>
    <dbReference type="NCBI Taxonomy" id="5974"/>
    <lineage>
        <taxon>Eukaryota</taxon>
        <taxon>Sar</taxon>
        <taxon>Alveolata</taxon>
        <taxon>Ciliophora</taxon>
        <taxon>Intramacronucleata</taxon>
        <taxon>Spirotrichea</taxon>
        <taxon>Stichotrichia</taxon>
        <taxon>Sporadotrichida</taxon>
        <taxon>Halteriidae</taxon>
        <taxon>Halteria</taxon>
    </lineage>
</organism>
<evidence type="ECO:0000313" key="3">
    <source>
        <dbReference type="Proteomes" id="UP000785679"/>
    </source>
</evidence>
<sequence>MGNSFSAKDYKDQLTKFQSEFLSHEDSQTLSQFLIQSEDFYNVFTTVMLDDFRRIKQDKADNLAYLLSYIIKTMHDIAVNYKVITEETHKKTLKGCLNLLIRIFPLLYEDKELLMRCMWREQAFFQNQINAIKMMESISLLLFKPGFSIQDVPAGLDLQYYAIDEHMVWKQGITVIEAPNHHNQNYNQVRILLLRLLIVVLSQPLYYSPDEYLLVLNPFSTYFTSRRAKNTKNLFVSLVNTIIAYDTQGYGIPYLSAIDSTGEPENLTTLSLHLMLILIEYKPPSFENLTYLIRGGHTSLNKVKEYFLRLSSEPNDQALLEDLTLNEHFRLMRVIHGRVNLDPLYAGFSRLFSNIINSQITWMPNSVIMMPFNQEVCILLWRFITINQHVFEDFTAREDFNSKILLGVLILLDQSKKNPTKSNLMYLTIFMLLTISSSRELAMNLNAVYNMQVKLDIPEIAGGNATYADLMFLSVYKLIHNGPRLLKPIYKSIIAILSNIAPYTKKLCREACDGLMYLVQIFSKKEFLLEKEDNCKSLTSLFEAINYLVAYHDETNQYLQIQLMKYQTLFDQFDAPDFEAKITAKPNSPVTQQAAPVEVQQVQPVAFAQEERKEVNASTISTEASEQQKLIQEVVIDKKDTSIKEDEKVPLHAEDESPKKQPPQVKEDSDNDDDGWQKQDDQVQAPTKEEEATAHHDSGFKALQSIGGEVMKQERGTPQSQFEEQKNPDVAEAQQEIQDPNQWPSQEWFKKWKETLYVPNIKACISHTYNKAMAYRNQLIEEDGTYTSNQIVNIDEDQLATYLQRFSLKGLLPSMPKILVTTYRGNDSIDTWLIAFLWGLVFVVSQEYSIYDHRRFRLFSINTYQGSNQAGAAAVQSQ</sequence>
<feature type="region of interest" description="Disordered" evidence="1">
    <location>
        <begin position="712"/>
        <end position="744"/>
    </location>
</feature>
<dbReference type="Pfam" id="PF12722">
    <property type="entry name" value="Hid1"/>
    <property type="match status" value="1"/>
</dbReference>
<dbReference type="GO" id="GO:0016020">
    <property type="term" value="C:membrane"/>
    <property type="evidence" value="ECO:0007669"/>
    <property type="project" value="TreeGrafter"/>
</dbReference>
<evidence type="ECO:0000256" key="1">
    <source>
        <dbReference type="SAM" id="MobiDB-lite"/>
    </source>
</evidence>
<name>A0A8J8P0T3_HALGN</name>
<feature type="compositionally biased region" description="Basic and acidic residues" evidence="1">
    <location>
        <begin position="675"/>
        <end position="699"/>
    </location>
</feature>
<proteinExistence type="predicted"/>
<dbReference type="PANTHER" id="PTHR21575">
    <property type="entry name" value="PROTEIN HID1"/>
    <property type="match status" value="1"/>
</dbReference>
<dbReference type="AlphaFoldDB" id="A0A8J8P0T3"/>
<feature type="compositionally biased region" description="Polar residues" evidence="1">
    <location>
        <begin position="735"/>
        <end position="744"/>
    </location>
</feature>
<protein>
    <submittedName>
        <fullName evidence="2">Uncharacterized protein</fullName>
    </submittedName>
</protein>
<dbReference type="InterPro" id="IPR026705">
    <property type="entry name" value="Hid-1/Ecm30"/>
</dbReference>
<gene>
    <name evidence="2" type="ORF">FGO68_gene17221</name>
</gene>
<dbReference type="OrthoDB" id="310000at2759"/>
<dbReference type="GO" id="GO:0000138">
    <property type="term" value="C:Golgi trans cisterna"/>
    <property type="evidence" value="ECO:0007669"/>
    <property type="project" value="TreeGrafter"/>
</dbReference>
<feature type="region of interest" description="Disordered" evidence="1">
    <location>
        <begin position="641"/>
        <end position="699"/>
    </location>
</feature>
<keyword evidence="3" id="KW-1185">Reference proteome</keyword>
<dbReference type="EMBL" id="RRYP01003313">
    <property type="protein sequence ID" value="TNV83925.1"/>
    <property type="molecule type" value="Genomic_DNA"/>
</dbReference>
<feature type="compositionally biased region" description="Basic and acidic residues" evidence="1">
    <location>
        <begin position="641"/>
        <end position="659"/>
    </location>
</feature>
<comment type="caution">
    <text evidence="2">The sequence shown here is derived from an EMBL/GenBank/DDBJ whole genome shotgun (WGS) entry which is preliminary data.</text>
</comment>
<accession>A0A8J8P0T3</accession>
<evidence type="ECO:0000313" key="2">
    <source>
        <dbReference type="EMBL" id="TNV83925.1"/>
    </source>
</evidence>
<dbReference type="Proteomes" id="UP000785679">
    <property type="component" value="Unassembled WGS sequence"/>
</dbReference>
<dbReference type="PANTHER" id="PTHR21575:SF12">
    <property type="entry name" value="PROTEIN HID1"/>
    <property type="match status" value="1"/>
</dbReference>
<reference evidence="2" key="1">
    <citation type="submission" date="2019-06" db="EMBL/GenBank/DDBJ databases">
        <authorList>
            <person name="Zheng W."/>
        </authorList>
    </citation>
    <scope>NUCLEOTIDE SEQUENCE</scope>
    <source>
        <strain evidence="2">QDHG01</strain>
    </source>
</reference>